<evidence type="ECO:0000256" key="1">
    <source>
        <dbReference type="ARBA" id="ARBA00011900"/>
    </source>
</evidence>
<dbReference type="GO" id="GO:0009307">
    <property type="term" value="P:DNA restriction-modification system"/>
    <property type="evidence" value="ECO:0007669"/>
    <property type="project" value="InterPro"/>
</dbReference>
<accession>A0A2M9A4U5</accession>
<dbReference type="EMBL" id="PGEX01000001">
    <property type="protein sequence ID" value="PJJ40678.1"/>
    <property type="molecule type" value="Genomic_DNA"/>
</dbReference>
<evidence type="ECO:0000313" key="7">
    <source>
        <dbReference type="Proteomes" id="UP000231134"/>
    </source>
</evidence>
<dbReference type="RefSeq" id="WP_100426730.1">
    <property type="nucleotide sequence ID" value="NZ_PGEX01000001.1"/>
</dbReference>
<dbReference type="OrthoDB" id="9805629at2"/>
<keyword evidence="2 6" id="KW-0489">Methyltransferase</keyword>
<dbReference type="GO" id="GO:0009007">
    <property type="term" value="F:site-specific DNA-methyltransferase (adenine-specific) activity"/>
    <property type="evidence" value="ECO:0007669"/>
    <property type="project" value="UniProtKB-EC"/>
</dbReference>
<dbReference type="Pfam" id="PF02086">
    <property type="entry name" value="MethyltransfD12"/>
    <property type="match status" value="1"/>
</dbReference>
<keyword evidence="4" id="KW-0949">S-adenosyl-L-methionine</keyword>
<reference evidence="6 7" key="1">
    <citation type="submission" date="2017-11" db="EMBL/GenBank/DDBJ databases">
        <title>Animal gut microbial communities from fecal samples from Wisconsin, USA.</title>
        <authorList>
            <person name="Neumann A."/>
        </authorList>
    </citation>
    <scope>NUCLEOTIDE SEQUENCE [LARGE SCALE GENOMIC DNA]</scope>
    <source>
        <strain evidence="6 7">UWS3</strain>
    </source>
</reference>
<comment type="catalytic activity">
    <reaction evidence="5">
        <text>a 2'-deoxyadenosine in DNA + S-adenosyl-L-methionine = an N(6)-methyl-2'-deoxyadenosine in DNA + S-adenosyl-L-homocysteine + H(+)</text>
        <dbReference type="Rhea" id="RHEA:15197"/>
        <dbReference type="Rhea" id="RHEA-COMP:12418"/>
        <dbReference type="Rhea" id="RHEA-COMP:12419"/>
        <dbReference type="ChEBI" id="CHEBI:15378"/>
        <dbReference type="ChEBI" id="CHEBI:57856"/>
        <dbReference type="ChEBI" id="CHEBI:59789"/>
        <dbReference type="ChEBI" id="CHEBI:90615"/>
        <dbReference type="ChEBI" id="CHEBI:90616"/>
        <dbReference type="EC" id="2.1.1.72"/>
    </reaction>
</comment>
<keyword evidence="3 6" id="KW-0808">Transferase</keyword>
<dbReference type="PROSITE" id="PS00092">
    <property type="entry name" value="N6_MTASE"/>
    <property type="match status" value="1"/>
</dbReference>
<dbReference type="GO" id="GO:0032259">
    <property type="term" value="P:methylation"/>
    <property type="evidence" value="ECO:0007669"/>
    <property type="project" value="UniProtKB-KW"/>
</dbReference>
<dbReference type="PRINTS" id="PR00505">
    <property type="entry name" value="D12N6MTFRASE"/>
</dbReference>
<keyword evidence="7" id="KW-1185">Reference proteome</keyword>
<dbReference type="AlphaFoldDB" id="A0A2M9A4U5"/>
<gene>
    <name evidence="6" type="ORF">BGX16_0615</name>
</gene>
<dbReference type="InterPro" id="IPR002052">
    <property type="entry name" value="DNA_methylase_N6_adenine_CS"/>
</dbReference>
<evidence type="ECO:0000256" key="4">
    <source>
        <dbReference type="ARBA" id="ARBA00022691"/>
    </source>
</evidence>
<evidence type="ECO:0000256" key="2">
    <source>
        <dbReference type="ARBA" id="ARBA00022603"/>
    </source>
</evidence>
<evidence type="ECO:0000313" key="6">
    <source>
        <dbReference type="EMBL" id="PJJ40678.1"/>
    </source>
</evidence>
<sequence length="336" mass="38970">MDERTEIQSRRYIGSKAKLIPWIFDTIRNETAGVKSFCDMFAGTGVVANEAIKQYEKVVVNDLLYSNNVIYNAFWGKGRVNGKKLLRLFDEYNSLDSLELKPNYFSVNFGGKYFNELEAKKIGFVREDIEQRKDELSTKEYNILLASLIYGMDKIANTLGHYEAYIHKPIPHRAFILKPIKYESNKKVIIHMGDANLLARKIDADLVYIDPPYNSRQYSRFYHVYETLVKWNKPKLVGAAMKPPLENMSEYCSARARDAMQDLVKNLKTKYIVVSYNNTYNSKSSSSENKIRLEEIQEILDSVGKTKVFEHAHQFFNAGKTEFKDHKELLFVTEVK</sequence>
<dbReference type="Proteomes" id="UP000231134">
    <property type="component" value="Unassembled WGS sequence"/>
</dbReference>
<name>A0A2M9A4U5_9BACT</name>
<evidence type="ECO:0000256" key="5">
    <source>
        <dbReference type="ARBA" id="ARBA00047942"/>
    </source>
</evidence>
<dbReference type="GO" id="GO:0003676">
    <property type="term" value="F:nucleic acid binding"/>
    <property type="evidence" value="ECO:0007669"/>
    <property type="project" value="InterPro"/>
</dbReference>
<dbReference type="InterPro" id="IPR029063">
    <property type="entry name" value="SAM-dependent_MTases_sf"/>
</dbReference>
<protein>
    <recommendedName>
        <fullName evidence="1">site-specific DNA-methyltransferase (adenine-specific)</fullName>
        <ecNumber evidence="1">2.1.1.72</ecNumber>
    </recommendedName>
</protein>
<comment type="caution">
    <text evidence="6">The sequence shown here is derived from an EMBL/GenBank/DDBJ whole genome shotgun (WGS) entry which is preliminary data.</text>
</comment>
<evidence type="ECO:0000256" key="3">
    <source>
        <dbReference type="ARBA" id="ARBA00022679"/>
    </source>
</evidence>
<proteinExistence type="predicted"/>
<organism evidence="6 7">
    <name type="scientific">Hallerella succinigenes</name>
    <dbReference type="NCBI Taxonomy" id="1896222"/>
    <lineage>
        <taxon>Bacteria</taxon>
        <taxon>Pseudomonadati</taxon>
        <taxon>Fibrobacterota</taxon>
        <taxon>Fibrobacteria</taxon>
        <taxon>Fibrobacterales</taxon>
        <taxon>Fibrobacteraceae</taxon>
        <taxon>Hallerella</taxon>
    </lineage>
</organism>
<dbReference type="EC" id="2.1.1.72" evidence="1"/>
<dbReference type="SUPFAM" id="SSF53335">
    <property type="entry name" value="S-adenosyl-L-methionine-dependent methyltransferases"/>
    <property type="match status" value="1"/>
</dbReference>
<dbReference type="InterPro" id="IPR012327">
    <property type="entry name" value="MeTrfase_D12"/>
</dbReference>
<dbReference type="Gene3D" id="3.40.50.150">
    <property type="entry name" value="Vaccinia Virus protein VP39"/>
    <property type="match status" value="2"/>
</dbReference>